<dbReference type="eggNOG" id="ENOG50324N9">
    <property type="taxonomic scope" value="Bacteria"/>
</dbReference>
<protein>
    <submittedName>
        <fullName evidence="1">Uncharacterized protein</fullName>
    </submittedName>
</protein>
<dbReference type="Proteomes" id="UP000007488">
    <property type="component" value="Chromosome"/>
</dbReference>
<evidence type="ECO:0000313" key="1">
    <source>
        <dbReference type="EMBL" id="ADY54695.1"/>
    </source>
</evidence>
<dbReference type="HOGENOM" id="CLU_2071999_0_0_9"/>
<dbReference type="KEGG" id="sgy:Sgly_0329"/>
<dbReference type="EMBL" id="CP002547">
    <property type="protein sequence ID" value="ADY54695.1"/>
    <property type="molecule type" value="Genomic_DNA"/>
</dbReference>
<gene>
    <name evidence="1" type="ordered locus">Sgly_0329</name>
</gene>
<dbReference type="STRING" id="645991.Sgly_0329"/>
<proteinExistence type="predicted"/>
<keyword evidence="2" id="KW-1185">Reference proteome</keyword>
<reference evidence="2" key="2">
    <citation type="submission" date="2011-02" db="EMBL/GenBank/DDBJ databases">
        <title>The complete genome of Syntrophobotulus glycolicus DSM 8271.</title>
        <authorList>
            <person name="Lucas S."/>
            <person name="Copeland A."/>
            <person name="Lapidus A."/>
            <person name="Bruce D."/>
            <person name="Goodwin L."/>
            <person name="Pitluck S."/>
            <person name="Kyrpides N."/>
            <person name="Mavromatis K."/>
            <person name="Pagani I."/>
            <person name="Ivanova N."/>
            <person name="Mikhailova N."/>
            <person name="Chertkov O."/>
            <person name="Held B."/>
            <person name="Detter J.C."/>
            <person name="Tapia R."/>
            <person name="Han C."/>
            <person name="Land M."/>
            <person name="Hauser L."/>
            <person name="Markowitz V."/>
            <person name="Cheng J.-F."/>
            <person name="Hugenholtz P."/>
            <person name="Woyke T."/>
            <person name="Wu D."/>
            <person name="Spring S."/>
            <person name="Schroeder M."/>
            <person name="Brambilla E."/>
            <person name="Klenk H.-P."/>
            <person name="Eisen J.A."/>
        </authorList>
    </citation>
    <scope>NUCLEOTIDE SEQUENCE [LARGE SCALE GENOMIC DNA]</scope>
    <source>
        <strain evidence="2">DSM 8271 / FlGlyR</strain>
    </source>
</reference>
<evidence type="ECO:0000313" key="2">
    <source>
        <dbReference type="Proteomes" id="UP000007488"/>
    </source>
</evidence>
<dbReference type="AlphaFoldDB" id="F0SXE9"/>
<accession>F0SXE9</accession>
<name>F0SXE9_SYNGF</name>
<reference evidence="1 2" key="1">
    <citation type="journal article" date="2011" name="Stand. Genomic Sci.">
        <title>Complete genome sequence of Syntrophobotulus glycolicus type strain (FlGlyR).</title>
        <authorList>
            <person name="Han C."/>
            <person name="Mwirichia R."/>
            <person name="Chertkov O."/>
            <person name="Held B."/>
            <person name="Lapidus A."/>
            <person name="Nolan M."/>
            <person name="Lucas S."/>
            <person name="Hammon N."/>
            <person name="Deshpande S."/>
            <person name="Cheng J.F."/>
            <person name="Tapia R."/>
            <person name="Goodwin L."/>
            <person name="Pitluck S."/>
            <person name="Huntemann M."/>
            <person name="Liolios K."/>
            <person name="Ivanova N."/>
            <person name="Pagani I."/>
            <person name="Mavromatis K."/>
            <person name="Ovchinikova G."/>
            <person name="Pati A."/>
            <person name="Chen A."/>
            <person name="Palaniappan K."/>
            <person name="Land M."/>
            <person name="Hauser L."/>
            <person name="Brambilla E.M."/>
            <person name="Rohde M."/>
            <person name="Spring S."/>
            <person name="Sikorski J."/>
            <person name="Goker M."/>
            <person name="Woyke T."/>
            <person name="Bristow J."/>
            <person name="Eisen J.A."/>
            <person name="Markowitz V."/>
            <person name="Hugenholtz P."/>
            <person name="Kyrpides N.C."/>
            <person name="Klenk H.P."/>
            <person name="Detter J.C."/>
        </authorList>
    </citation>
    <scope>NUCLEOTIDE SEQUENCE [LARGE SCALE GENOMIC DNA]</scope>
    <source>
        <strain evidence="2">DSM 8271 / FlGlyR</strain>
    </source>
</reference>
<organism evidence="1 2">
    <name type="scientific">Syntrophobotulus glycolicus (strain DSM 8271 / FlGlyR)</name>
    <dbReference type="NCBI Taxonomy" id="645991"/>
    <lineage>
        <taxon>Bacteria</taxon>
        <taxon>Bacillati</taxon>
        <taxon>Bacillota</taxon>
        <taxon>Clostridia</taxon>
        <taxon>Eubacteriales</taxon>
        <taxon>Desulfitobacteriaceae</taxon>
        <taxon>Syntrophobotulus</taxon>
    </lineage>
</organism>
<sequence>MAVQETLWGEPVQMPEQGNYKGDPRADLRTDSQYWQRLLLNCWHMEKDLYYILHGVRCGGGELILTSNSLMLRPGEWSEKKWDEIKQEELVPYREKLIEVLRVSRVMSITDEMVPAGW</sequence>